<dbReference type="STRING" id="709032.Sulku_0159"/>
<dbReference type="Gene3D" id="3.40.630.30">
    <property type="match status" value="1"/>
</dbReference>
<dbReference type="PANTHER" id="PTHR43415">
    <property type="entry name" value="SPERMIDINE N(1)-ACETYLTRANSFERASE"/>
    <property type="match status" value="1"/>
</dbReference>
<protein>
    <submittedName>
        <fullName evidence="2">GCN5-related N-acetyltransferase</fullName>
    </submittedName>
</protein>
<dbReference type="HOGENOM" id="CLU_013985_3_2_7"/>
<dbReference type="KEGG" id="sku:Sulku_0159"/>
<dbReference type="AlphaFoldDB" id="E4TXC9"/>
<accession>E4TXC9</accession>
<gene>
    <name evidence="2" type="ordered locus">Sulku_0159</name>
</gene>
<dbReference type="PANTHER" id="PTHR43415:SF3">
    <property type="entry name" value="GNAT-FAMILY ACETYLTRANSFERASE"/>
    <property type="match status" value="1"/>
</dbReference>
<dbReference type="EMBL" id="CP002355">
    <property type="protein sequence ID" value="ADR32826.1"/>
    <property type="molecule type" value="Genomic_DNA"/>
</dbReference>
<dbReference type="InterPro" id="IPR016181">
    <property type="entry name" value="Acyl_CoA_acyltransferase"/>
</dbReference>
<evidence type="ECO:0000259" key="1">
    <source>
        <dbReference type="PROSITE" id="PS51186"/>
    </source>
</evidence>
<keyword evidence="3" id="KW-1185">Reference proteome</keyword>
<evidence type="ECO:0000313" key="3">
    <source>
        <dbReference type="Proteomes" id="UP000008721"/>
    </source>
</evidence>
<dbReference type="InterPro" id="IPR000182">
    <property type="entry name" value="GNAT_dom"/>
</dbReference>
<feature type="domain" description="N-acetyltransferase" evidence="1">
    <location>
        <begin position="8"/>
        <end position="172"/>
    </location>
</feature>
<dbReference type="SUPFAM" id="SSF55729">
    <property type="entry name" value="Acyl-CoA N-acyltransferases (Nat)"/>
    <property type="match status" value="1"/>
</dbReference>
<reference evidence="2 3" key="1">
    <citation type="journal article" date="2012" name="Stand. Genomic Sci.">
        <title>Complete genome sequence of the sulfur compounds oxidizing chemolithoautotroph Sulfuricurvum kujiense type strain (YK-1(T)).</title>
        <authorList>
            <person name="Han C."/>
            <person name="Kotsyurbenko O."/>
            <person name="Chertkov O."/>
            <person name="Held B."/>
            <person name="Lapidus A."/>
            <person name="Nolan M."/>
            <person name="Lucas S."/>
            <person name="Hammon N."/>
            <person name="Deshpande S."/>
            <person name="Cheng J.F."/>
            <person name="Tapia R."/>
            <person name="Goodwin L.A."/>
            <person name="Pitluck S."/>
            <person name="Liolios K."/>
            <person name="Pagani I."/>
            <person name="Ivanova N."/>
            <person name="Mavromatis K."/>
            <person name="Mikhailova N."/>
            <person name="Pati A."/>
            <person name="Chen A."/>
            <person name="Palaniappan K."/>
            <person name="Land M."/>
            <person name="Hauser L."/>
            <person name="Chang Y.J."/>
            <person name="Jeffries C.D."/>
            <person name="Brambilla E.M."/>
            <person name="Rohde M."/>
            <person name="Spring S."/>
            <person name="Sikorski J."/>
            <person name="Goker M."/>
            <person name="Woyke T."/>
            <person name="Bristow J."/>
            <person name="Eisen J.A."/>
            <person name="Markowitz V."/>
            <person name="Hugenholtz P."/>
            <person name="Kyrpides N.C."/>
            <person name="Klenk H.P."/>
            <person name="Detter J.C."/>
        </authorList>
    </citation>
    <scope>NUCLEOTIDE SEQUENCE [LARGE SCALE GENOMIC DNA]</scope>
    <source>
        <strain evidence="3">ATCC BAA-921 / DSM 16994 / JCM 11577 / YK-1</strain>
    </source>
</reference>
<dbReference type="RefSeq" id="WP_013459023.1">
    <property type="nucleotide sequence ID" value="NC_014762.1"/>
</dbReference>
<dbReference type="Pfam" id="PF13302">
    <property type="entry name" value="Acetyltransf_3"/>
    <property type="match status" value="1"/>
</dbReference>
<organism evidence="2 3">
    <name type="scientific">Sulfuricurvum kujiense (strain ATCC BAA-921 / DSM 16994 / JCM 11577 / YK-1)</name>
    <dbReference type="NCBI Taxonomy" id="709032"/>
    <lineage>
        <taxon>Bacteria</taxon>
        <taxon>Pseudomonadati</taxon>
        <taxon>Campylobacterota</taxon>
        <taxon>Epsilonproteobacteria</taxon>
        <taxon>Campylobacterales</taxon>
        <taxon>Sulfurimonadaceae</taxon>
        <taxon>Sulfuricurvum</taxon>
    </lineage>
</organism>
<evidence type="ECO:0000313" key="2">
    <source>
        <dbReference type="EMBL" id="ADR32826.1"/>
    </source>
</evidence>
<proteinExistence type="predicted"/>
<dbReference type="OrthoDB" id="9801656at2"/>
<dbReference type="eggNOG" id="COG1670">
    <property type="taxonomic scope" value="Bacteria"/>
</dbReference>
<dbReference type="GO" id="GO:0016747">
    <property type="term" value="F:acyltransferase activity, transferring groups other than amino-acyl groups"/>
    <property type="evidence" value="ECO:0007669"/>
    <property type="project" value="InterPro"/>
</dbReference>
<sequence length="180" mass="20190">MKFEGERVYLRPIELSDADGAYPLWLNDPDVCRYNSHGDTLYTKEMAQSYIKSVMDNPSTAVFAICLRENDRHVGNIALQQISLKNRNAELAILIGDPSVHGKGIGYEAGKLLVEYAFSTLKLHRLYCGTHEANIGMQKLALKLGMSEEGRRREALWKNGVLADIVEYGLLNTVSEKETL</sequence>
<dbReference type="PROSITE" id="PS51186">
    <property type="entry name" value="GNAT"/>
    <property type="match status" value="1"/>
</dbReference>
<dbReference type="Proteomes" id="UP000008721">
    <property type="component" value="Chromosome"/>
</dbReference>
<name>E4TXC9_SULKY</name>